<evidence type="ECO:0000313" key="5">
    <source>
        <dbReference type="EMBL" id="KAF7261578.1"/>
    </source>
</evidence>
<keyword evidence="3" id="KW-1133">Transmembrane helix</keyword>
<dbReference type="AlphaFoldDB" id="A0A8S9ZBL9"/>
<dbReference type="GO" id="GO:0047560">
    <property type="term" value="F:3-dehydrosphinganine reductase activity"/>
    <property type="evidence" value="ECO:0007669"/>
    <property type="project" value="TreeGrafter"/>
</dbReference>
<dbReference type="PROSITE" id="PS00061">
    <property type="entry name" value="ADH_SHORT"/>
    <property type="match status" value="1"/>
</dbReference>
<dbReference type="PRINTS" id="PR00080">
    <property type="entry name" value="SDRFAMILY"/>
</dbReference>
<evidence type="ECO:0000256" key="2">
    <source>
        <dbReference type="RuleBase" id="RU000363"/>
    </source>
</evidence>
<keyword evidence="3" id="KW-0472">Membrane</keyword>
<evidence type="ECO:0000259" key="4">
    <source>
        <dbReference type="SMART" id="SM00822"/>
    </source>
</evidence>
<dbReference type="GO" id="GO:0006666">
    <property type="term" value="P:3-keto-sphinganine metabolic process"/>
    <property type="evidence" value="ECO:0007669"/>
    <property type="project" value="TreeGrafter"/>
</dbReference>
<dbReference type="Proteomes" id="UP000822476">
    <property type="component" value="Unassembled WGS sequence"/>
</dbReference>
<dbReference type="PANTHER" id="PTHR43550:SF3">
    <property type="entry name" value="3-KETODIHYDROSPHINGOSINE REDUCTASE"/>
    <property type="match status" value="1"/>
</dbReference>
<dbReference type="PRINTS" id="PR00081">
    <property type="entry name" value="GDHRDH"/>
</dbReference>
<feature type="transmembrane region" description="Helical" evidence="3">
    <location>
        <begin position="180"/>
        <end position="201"/>
    </location>
</feature>
<keyword evidence="3" id="KW-0812">Transmembrane</keyword>
<dbReference type="SUPFAM" id="SSF51735">
    <property type="entry name" value="NAD(P)-binding Rossmann-fold domains"/>
    <property type="match status" value="1"/>
</dbReference>
<dbReference type="InterPro" id="IPR057326">
    <property type="entry name" value="KR_dom"/>
</dbReference>
<dbReference type="InterPro" id="IPR036291">
    <property type="entry name" value="NAD(P)-bd_dom_sf"/>
</dbReference>
<dbReference type="Gene3D" id="3.40.50.720">
    <property type="entry name" value="NAD(P)-binding Rossmann-like Domain"/>
    <property type="match status" value="1"/>
</dbReference>
<proteinExistence type="inferred from homology"/>
<dbReference type="GO" id="GO:0005789">
    <property type="term" value="C:endoplasmic reticulum membrane"/>
    <property type="evidence" value="ECO:0007669"/>
    <property type="project" value="TreeGrafter"/>
</dbReference>
<name>A0A8S9ZBL9_9TREM</name>
<evidence type="ECO:0000313" key="6">
    <source>
        <dbReference type="Proteomes" id="UP000822476"/>
    </source>
</evidence>
<gene>
    <name evidence="5" type="ORF">EG68_00903</name>
</gene>
<comment type="caution">
    <text evidence="5">The sequence shown here is derived from an EMBL/GenBank/DDBJ whole genome shotgun (WGS) entry which is preliminary data.</text>
</comment>
<keyword evidence="1" id="KW-0560">Oxidoreductase</keyword>
<dbReference type="SMART" id="SM00822">
    <property type="entry name" value="PKS_KR"/>
    <property type="match status" value="1"/>
</dbReference>
<dbReference type="OrthoDB" id="37659at2759"/>
<protein>
    <recommendedName>
        <fullName evidence="4">Ketoreductase domain-containing protein</fullName>
    </recommendedName>
</protein>
<feature type="transmembrane region" description="Helical" evidence="3">
    <location>
        <begin position="146"/>
        <end position="168"/>
    </location>
</feature>
<dbReference type="InterPro" id="IPR020904">
    <property type="entry name" value="Sc_DH/Rdtase_CS"/>
</dbReference>
<organism evidence="5 6">
    <name type="scientific">Paragonimus skrjabini miyazakii</name>
    <dbReference type="NCBI Taxonomy" id="59628"/>
    <lineage>
        <taxon>Eukaryota</taxon>
        <taxon>Metazoa</taxon>
        <taxon>Spiralia</taxon>
        <taxon>Lophotrochozoa</taxon>
        <taxon>Platyhelminthes</taxon>
        <taxon>Trematoda</taxon>
        <taxon>Digenea</taxon>
        <taxon>Plagiorchiida</taxon>
        <taxon>Troglotremata</taxon>
        <taxon>Troglotrematidae</taxon>
        <taxon>Paragonimus</taxon>
    </lineage>
</organism>
<dbReference type="Pfam" id="PF00106">
    <property type="entry name" value="adh_short"/>
    <property type="match status" value="1"/>
</dbReference>
<evidence type="ECO:0000256" key="3">
    <source>
        <dbReference type="SAM" id="Phobius"/>
    </source>
</evidence>
<dbReference type="PANTHER" id="PTHR43550">
    <property type="entry name" value="3-KETODIHYDROSPHINGOSINE REDUCTASE"/>
    <property type="match status" value="1"/>
</dbReference>
<keyword evidence="6" id="KW-1185">Reference proteome</keyword>
<dbReference type="GO" id="GO:0030148">
    <property type="term" value="P:sphingolipid biosynthetic process"/>
    <property type="evidence" value="ECO:0007669"/>
    <property type="project" value="TreeGrafter"/>
</dbReference>
<feature type="domain" description="Ketoreductase" evidence="4">
    <location>
        <begin position="182"/>
        <end position="371"/>
    </location>
</feature>
<comment type="similarity">
    <text evidence="2">Belongs to the short-chain dehydrogenases/reductases (SDR) family.</text>
</comment>
<dbReference type="InterPro" id="IPR002347">
    <property type="entry name" value="SDR_fam"/>
</dbReference>
<evidence type="ECO:0000256" key="1">
    <source>
        <dbReference type="ARBA" id="ARBA00023002"/>
    </source>
</evidence>
<accession>A0A8S9ZBL9</accession>
<reference evidence="5" key="1">
    <citation type="submission" date="2019-07" db="EMBL/GenBank/DDBJ databases">
        <title>Annotation for the trematode Paragonimus miyazaki's.</title>
        <authorList>
            <person name="Choi Y.-J."/>
        </authorList>
    </citation>
    <scope>NUCLEOTIDE SEQUENCE</scope>
    <source>
        <strain evidence="5">Japan</strain>
    </source>
</reference>
<dbReference type="EMBL" id="JTDE01000329">
    <property type="protein sequence ID" value="KAF7261578.1"/>
    <property type="molecule type" value="Genomic_DNA"/>
</dbReference>
<sequence>MPGYKQTRLSGLSRLYTSQNKSNQRRLPITRPHISSLNTKSAIRRSLEAIAAEIDQVLRQTTCTSYSQAMVDRLKVRVVKLKHDYKLHESKLRTLKDDDLISSVPSVNTTCSSATVAHTATLLSDPSAMSHLPLLQNLQEGQPSSLGIIISLLLVTIFVIWALCAIYTRIFQRVDPPNLAGYNVLITGGSSGIGLSLAELFNRYGATVTLVARNQTRLQLAQSKLMESGTGVGEVHILSLDLCGCFTSLQKELKDHVARKGPVDILVNCAGYAVSRTFMDTPPEAIEGMIRTNYLSAVHVTKILLPDMLRDKTRPSCDRRIAFVCSMAGQIGVYGLAAYSGSKYALRGFAEVLRMELERSGPLVTLAFPPDTDTPGLATENAGKPDVTREISAAGGLAKPEQVASSIFKGILTGVFFCSYGVEGTALSWATAGLLPPLGARNGGQITLGLVVSAVIEVLAAGPLRAFGIGYALWMRHIVRKHERSEQTT</sequence>